<sequence>MIRRSAVAAAVGALALGTAMPAAAAAGPCTSGESCAHTLDLAEGAKMPYLASYPLSGASTVTEAVVVIHGTGRNADGYFERMVQAAQDAGAGDRTEIVTPHFQTSDDDPGDGEVSWTNGDETSWKDGGNSVSSPEISSFTVIDEVLAKLADKKAFPKLTKVTLAGHSAGGQFVQRYAAGGKAPADLTGLSFHFVPANPSSYLYFTADRPVPDGLPDSCPGFDDYKYGLEHLNPYLAGYPEGKLAGQYTGRKVTYLLGGDDVHQDHGIDQSCEAEAQGHNRLERGKNYFSAMQKAYPSAPHEQTIVAGVGHDSGAMFDSEPGRAAIFG</sequence>
<comment type="caution">
    <text evidence="3">The sequence shown here is derived from an EMBL/GenBank/DDBJ whole genome shotgun (WGS) entry which is preliminary data.</text>
</comment>
<accession>A0ABP6YCT4</accession>
<evidence type="ECO:0000256" key="2">
    <source>
        <dbReference type="SAM" id="SignalP"/>
    </source>
</evidence>
<feature type="chain" id="PRO_5047122089" evidence="2">
    <location>
        <begin position="25"/>
        <end position="327"/>
    </location>
</feature>
<evidence type="ECO:0000313" key="3">
    <source>
        <dbReference type="EMBL" id="GAA3580988.1"/>
    </source>
</evidence>
<feature type="region of interest" description="Disordered" evidence="1">
    <location>
        <begin position="100"/>
        <end position="130"/>
    </location>
</feature>
<dbReference type="PANTHER" id="PTHR35560">
    <property type="entry name" value="BLL0132 PROTEIN"/>
    <property type="match status" value="1"/>
</dbReference>
<protein>
    <submittedName>
        <fullName evidence="3">Alpha/beta hydrolase</fullName>
    </submittedName>
</protein>
<dbReference type="RefSeq" id="WP_344868306.1">
    <property type="nucleotide sequence ID" value="NZ_BAAAZN010000025.1"/>
</dbReference>
<keyword evidence="4" id="KW-1185">Reference proteome</keyword>
<name>A0ABP6YCT4_9PSEU</name>
<evidence type="ECO:0000313" key="4">
    <source>
        <dbReference type="Proteomes" id="UP001500689"/>
    </source>
</evidence>
<dbReference type="Gene3D" id="3.40.50.1820">
    <property type="entry name" value="alpha/beta hydrolase"/>
    <property type="match status" value="1"/>
</dbReference>
<keyword evidence="3" id="KW-0378">Hydrolase</keyword>
<gene>
    <name evidence="3" type="ORF">GCM10022222_77100</name>
</gene>
<dbReference type="SUPFAM" id="SSF53474">
    <property type="entry name" value="alpha/beta-Hydrolases"/>
    <property type="match status" value="1"/>
</dbReference>
<dbReference type="EMBL" id="BAAAZN010000025">
    <property type="protein sequence ID" value="GAA3580988.1"/>
    <property type="molecule type" value="Genomic_DNA"/>
</dbReference>
<dbReference type="InterPro" id="IPR029058">
    <property type="entry name" value="AB_hydrolase_fold"/>
</dbReference>
<reference evidence="4" key="1">
    <citation type="journal article" date="2019" name="Int. J. Syst. Evol. Microbiol.">
        <title>The Global Catalogue of Microorganisms (GCM) 10K type strain sequencing project: providing services to taxonomists for standard genome sequencing and annotation.</title>
        <authorList>
            <consortium name="The Broad Institute Genomics Platform"/>
            <consortium name="The Broad Institute Genome Sequencing Center for Infectious Disease"/>
            <person name="Wu L."/>
            <person name="Ma J."/>
        </authorList>
    </citation>
    <scope>NUCLEOTIDE SEQUENCE [LARGE SCALE GENOMIC DNA]</scope>
    <source>
        <strain evidence="4">JCM 16898</strain>
    </source>
</reference>
<dbReference type="GO" id="GO:0016787">
    <property type="term" value="F:hydrolase activity"/>
    <property type="evidence" value="ECO:0007669"/>
    <property type="project" value="UniProtKB-KW"/>
</dbReference>
<keyword evidence="2" id="KW-0732">Signal</keyword>
<dbReference type="Proteomes" id="UP001500689">
    <property type="component" value="Unassembled WGS sequence"/>
</dbReference>
<organism evidence="3 4">
    <name type="scientific">Amycolatopsis ultiminotia</name>
    <dbReference type="NCBI Taxonomy" id="543629"/>
    <lineage>
        <taxon>Bacteria</taxon>
        <taxon>Bacillati</taxon>
        <taxon>Actinomycetota</taxon>
        <taxon>Actinomycetes</taxon>
        <taxon>Pseudonocardiales</taxon>
        <taxon>Pseudonocardiaceae</taxon>
        <taxon>Amycolatopsis</taxon>
    </lineage>
</organism>
<evidence type="ECO:0000256" key="1">
    <source>
        <dbReference type="SAM" id="MobiDB-lite"/>
    </source>
</evidence>
<feature type="signal peptide" evidence="2">
    <location>
        <begin position="1"/>
        <end position="24"/>
    </location>
</feature>
<dbReference type="PANTHER" id="PTHR35560:SF3">
    <property type="entry name" value="PEPTIDASE S9 PROLYL OLIGOPEPTIDASE CATALYTIC DOMAIN-CONTAINING PROTEIN"/>
    <property type="match status" value="1"/>
</dbReference>
<proteinExistence type="predicted"/>